<dbReference type="InterPro" id="IPR029035">
    <property type="entry name" value="DHS-like_NAD/FAD-binding_dom"/>
</dbReference>
<evidence type="ECO:0000256" key="3">
    <source>
        <dbReference type="ARBA" id="ARBA00022630"/>
    </source>
</evidence>
<organism evidence="8 9">
    <name type="scientific">Armatimonas rosea</name>
    <dbReference type="NCBI Taxonomy" id="685828"/>
    <lineage>
        <taxon>Bacteria</taxon>
        <taxon>Bacillati</taxon>
        <taxon>Armatimonadota</taxon>
        <taxon>Armatimonadia</taxon>
        <taxon>Armatimonadales</taxon>
        <taxon>Armatimonadaceae</taxon>
        <taxon>Armatimonas</taxon>
    </lineage>
</organism>
<comment type="cofactor">
    <cofactor evidence="6">
        <name>FAD</name>
        <dbReference type="ChEBI" id="CHEBI:57692"/>
    </cofactor>
    <text evidence="6">Binds 1 FAD per dimer.</text>
</comment>
<dbReference type="SUPFAM" id="SSF52402">
    <property type="entry name" value="Adenine nucleotide alpha hydrolases-like"/>
    <property type="match status" value="1"/>
</dbReference>
<dbReference type="FunFam" id="3.40.50.1220:FF:000001">
    <property type="entry name" value="Electron transfer flavoprotein, alpha subunit"/>
    <property type="match status" value="1"/>
</dbReference>
<dbReference type="Gene3D" id="3.40.50.1220">
    <property type="entry name" value="TPP-binding domain"/>
    <property type="match status" value="1"/>
</dbReference>
<evidence type="ECO:0000256" key="4">
    <source>
        <dbReference type="ARBA" id="ARBA00022827"/>
    </source>
</evidence>
<proteinExistence type="inferred from homology"/>
<feature type="binding site" evidence="6">
    <location>
        <position position="246"/>
    </location>
    <ligand>
        <name>FAD</name>
        <dbReference type="ChEBI" id="CHEBI:57692"/>
    </ligand>
</feature>
<comment type="similarity">
    <text evidence="1">Belongs to the ETF alpha-subunit/FixB family.</text>
</comment>
<dbReference type="Pfam" id="PF00766">
    <property type="entry name" value="ETF_alpha"/>
    <property type="match status" value="1"/>
</dbReference>
<comment type="caution">
    <text evidence="8">The sequence shown here is derived from an EMBL/GenBank/DDBJ whole genome shotgun (WGS) entry which is preliminary data.</text>
</comment>
<dbReference type="Gene3D" id="3.40.50.620">
    <property type="entry name" value="HUPs"/>
    <property type="match status" value="1"/>
</dbReference>
<dbReference type="GO" id="GO:0009055">
    <property type="term" value="F:electron transfer activity"/>
    <property type="evidence" value="ECO:0007669"/>
    <property type="project" value="InterPro"/>
</dbReference>
<keyword evidence="3" id="KW-0285">Flavoprotein</keyword>
<dbReference type="SMART" id="SM00893">
    <property type="entry name" value="ETF"/>
    <property type="match status" value="1"/>
</dbReference>
<dbReference type="InterPro" id="IPR001308">
    <property type="entry name" value="ETF_a/FixB"/>
</dbReference>
<name>A0A7W9SVE2_ARMRO</name>
<dbReference type="PANTHER" id="PTHR43153:SF1">
    <property type="entry name" value="ELECTRON TRANSFER FLAVOPROTEIN SUBUNIT ALPHA, MITOCHONDRIAL"/>
    <property type="match status" value="1"/>
</dbReference>
<reference evidence="8 9" key="1">
    <citation type="submission" date="2020-08" db="EMBL/GenBank/DDBJ databases">
        <title>Genomic Encyclopedia of Type Strains, Phase IV (KMG-IV): sequencing the most valuable type-strain genomes for metagenomic binning, comparative biology and taxonomic classification.</title>
        <authorList>
            <person name="Goeker M."/>
        </authorList>
    </citation>
    <scope>NUCLEOTIDE SEQUENCE [LARGE SCALE GENOMIC DNA]</scope>
    <source>
        <strain evidence="8 9">DSM 23562</strain>
    </source>
</reference>
<protein>
    <submittedName>
        <fullName evidence="8">Electron transfer flavoprotein alpha subunit</fullName>
    </submittedName>
</protein>
<evidence type="ECO:0000256" key="5">
    <source>
        <dbReference type="ARBA" id="ARBA00022982"/>
    </source>
</evidence>
<accession>A0A7W9SVE2</accession>
<dbReference type="EMBL" id="JACHGW010000007">
    <property type="protein sequence ID" value="MBB6053577.1"/>
    <property type="molecule type" value="Genomic_DNA"/>
</dbReference>
<evidence type="ECO:0000313" key="9">
    <source>
        <dbReference type="Proteomes" id="UP000520814"/>
    </source>
</evidence>
<dbReference type="GO" id="GO:0050660">
    <property type="term" value="F:flavin adenine dinucleotide binding"/>
    <property type="evidence" value="ECO:0007669"/>
    <property type="project" value="InterPro"/>
</dbReference>
<keyword evidence="4 6" id="KW-0274">FAD</keyword>
<dbReference type="Proteomes" id="UP000520814">
    <property type="component" value="Unassembled WGS sequence"/>
</dbReference>
<evidence type="ECO:0000256" key="1">
    <source>
        <dbReference type="ARBA" id="ARBA00005817"/>
    </source>
</evidence>
<dbReference type="InterPro" id="IPR014730">
    <property type="entry name" value="ETF_a/b_N"/>
</dbReference>
<feature type="binding site" evidence="6">
    <location>
        <position position="168"/>
    </location>
    <ligand>
        <name>FAD</name>
        <dbReference type="ChEBI" id="CHEBI:57692"/>
    </ligand>
</feature>
<dbReference type="PROSITE" id="PS00696">
    <property type="entry name" value="ETF_ALPHA"/>
    <property type="match status" value="1"/>
</dbReference>
<dbReference type="PANTHER" id="PTHR43153">
    <property type="entry name" value="ELECTRON TRANSFER FLAVOPROTEIN ALPHA"/>
    <property type="match status" value="1"/>
</dbReference>
<dbReference type="SUPFAM" id="SSF52467">
    <property type="entry name" value="DHS-like NAD/FAD-binding domain"/>
    <property type="match status" value="1"/>
</dbReference>
<keyword evidence="2" id="KW-0813">Transport</keyword>
<feature type="binding site" evidence="6">
    <location>
        <begin position="194"/>
        <end position="195"/>
    </location>
    <ligand>
        <name>FAD</name>
        <dbReference type="ChEBI" id="CHEBI:57692"/>
    </ligand>
</feature>
<feature type="binding site" evidence="6">
    <location>
        <begin position="208"/>
        <end position="212"/>
    </location>
    <ligand>
        <name>FAD</name>
        <dbReference type="ChEBI" id="CHEBI:57692"/>
    </ligand>
</feature>
<dbReference type="InterPro" id="IPR014731">
    <property type="entry name" value="ETF_asu_C"/>
</dbReference>
<dbReference type="InterPro" id="IPR018206">
    <property type="entry name" value="ETF_asu_C_CS"/>
</dbReference>
<evidence type="ECO:0000259" key="7">
    <source>
        <dbReference type="SMART" id="SM00893"/>
    </source>
</evidence>
<dbReference type="GO" id="GO:0033539">
    <property type="term" value="P:fatty acid beta-oxidation using acyl-CoA dehydrogenase"/>
    <property type="evidence" value="ECO:0007669"/>
    <property type="project" value="TreeGrafter"/>
</dbReference>
<sequence length="276" mass="28321">MKLLVLGEVPQAVTFAQQWAAATGGDYVTVSGDGATPWDLVATMQALGCTSLAGAATSFGRDILAYTAGLLDLPMLSDVLAVESHDGRLTLTRPLYAGNVLARVRTRDDRAVYSVRTAAFGPPASDSAPTVALVKGDAPTLPTVLSLDAPAQTRPELTQARVVVSGGRPTRDAATFEALIGGLADKLGGAAGATRAAVDAEIAPNELQVGQTGKVVAPELYIAAGISGSIQHLAGMKDSKVIVAINTDPDAPIFEVADYGLVADLHQAIPELIAKL</sequence>
<evidence type="ECO:0000256" key="6">
    <source>
        <dbReference type="PIRSR" id="PIRSR000089-1"/>
    </source>
</evidence>
<dbReference type="Pfam" id="PF01012">
    <property type="entry name" value="ETF"/>
    <property type="match status" value="1"/>
</dbReference>
<dbReference type="RefSeq" id="WP_184203667.1">
    <property type="nucleotide sequence ID" value="NZ_JACHGW010000007.1"/>
</dbReference>
<gene>
    <name evidence="8" type="ORF">HNQ39_005412</name>
</gene>
<feature type="binding site" evidence="6">
    <location>
        <begin position="225"/>
        <end position="232"/>
    </location>
    <ligand>
        <name>FAD</name>
        <dbReference type="ChEBI" id="CHEBI:57692"/>
    </ligand>
</feature>
<dbReference type="InterPro" id="IPR014729">
    <property type="entry name" value="Rossmann-like_a/b/a_fold"/>
</dbReference>
<keyword evidence="5" id="KW-0249">Electron transport</keyword>
<feature type="domain" description="Electron transfer flavoprotein alpha/beta-subunit N-terminal" evidence="7">
    <location>
        <begin position="3"/>
        <end position="149"/>
    </location>
</feature>
<dbReference type="PIRSF" id="PIRSF000089">
    <property type="entry name" value="Electra_flavoP_a"/>
    <property type="match status" value="1"/>
</dbReference>
<evidence type="ECO:0000313" key="8">
    <source>
        <dbReference type="EMBL" id="MBB6053577.1"/>
    </source>
</evidence>
<dbReference type="AlphaFoldDB" id="A0A7W9SVE2"/>
<keyword evidence="9" id="KW-1185">Reference proteome</keyword>
<evidence type="ECO:0000256" key="2">
    <source>
        <dbReference type="ARBA" id="ARBA00022448"/>
    </source>
</evidence>